<keyword evidence="1" id="KW-0732">Signal</keyword>
<organism evidence="2">
    <name type="scientific">Episyrphus balteatus</name>
    <name type="common">Marmalade hoverfly</name>
    <name type="synonym">Syrphus balteaus</name>
    <dbReference type="NCBI Taxonomy" id="286459"/>
    <lineage>
        <taxon>Eukaryota</taxon>
        <taxon>Metazoa</taxon>
        <taxon>Ecdysozoa</taxon>
        <taxon>Arthropoda</taxon>
        <taxon>Hexapoda</taxon>
        <taxon>Insecta</taxon>
        <taxon>Pterygota</taxon>
        <taxon>Neoptera</taxon>
        <taxon>Endopterygota</taxon>
        <taxon>Diptera</taxon>
        <taxon>Brachycera</taxon>
        <taxon>Muscomorpha</taxon>
        <taxon>Syrphoidea</taxon>
        <taxon>Syrphidae</taxon>
        <taxon>Syrphinae</taxon>
        <taxon>Syrphini</taxon>
        <taxon>Episyrphus</taxon>
    </lineage>
</organism>
<proteinExistence type="evidence at transcript level"/>
<reference evidence="2" key="1">
    <citation type="submission" date="2020-03" db="EMBL/GenBank/DDBJ databases">
        <authorList>
            <person name="Jia H.R."/>
        </authorList>
    </citation>
    <scope>NUCLEOTIDE SEQUENCE</scope>
</reference>
<protein>
    <submittedName>
        <fullName evidence="2">OBP15</fullName>
    </submittedName>
</protein>
<evidence type="ECO:0000256" key="1">
    <source>
        <dbReference type="SAM" id="SignalP"/>
    </source>
</evidence>
<accession>A0A6H0D3Y2</accession>
<sequence>MKLFIILALVALTSATKWKPKTYKEWQEVEVKCEEQHKVSPEIKEKAKTARYLPKEQFEKNLCYMRGAELWNDSKGYNVDGMITLIKSIPAEENIDKDSQIDIFMKCIDNNSEGSHPIDWAYRGYKCFRDNGNLYTNLGKGKYYEEPEN</sequence>
<dbReference type="SUPFAM" id="SSF47565">
    <property type="entry name" value="Insect pheromone/odorant-binding proteins"/>
    <property type="match status" value="1"/>
</dbReference>
<dbReference type="CDD" id="cd23992">
    <property type="entry name" value="PBP_GOBP"/>
    <property type="match status" value="1"/>
</dbReference>
<name>A0A6H0D3Y2_EPIBA</name>
<dbReference type="GO" id="GO:0005549">
    <property type="term" value="F:odorant binding"/>
    <property type="evidence" value="ECO:0007669"/>
    <property type="project" value="InterPro"/>
</dbReference>
<dbReference type="InterPro" id="IPR036728">
    <property type="entry name" value="PBP_GOBP_sf"/>
</dbReference>
<evidence type="ECO:0000313" key="2">
    <source>
        <dbReference type="EMBL" id="QIS77208.1"/>
    </source>
</evidence>
<dbReference type="Pfam" id="PF01395">
    <property type="entry name" value="PBP_GOBP"/>
    <property type="match status" value="1"/>
</dbReference>
<dbReference type="AlphaFoldDB" id="A0A6H0D3Y2"/>
<feature type="signal peptide" evidence="1">
    <location>
        <begin position="1"/>
        <end position="15"/>
    </location>
</feature>
<dbReference type="Gene3D" id="1.10.238.20">
    <property type="entry name" value="Pheromone/general odorant binding protein domain"/>
    <property type="match status" value="1"/>
</dbReference>
<dbReference type="EMBL" id="MT247229">
    <property type="protein sequence ID" value="QIS77208.1"/>
    <property type="molecule type" value="mRNA"/>
</dbReference>
<dbReference type="InterPro" id="IPR006170">
    <property type="entry name" value="PBP/GOBP"/>
</dbReference>
<feature type="chain" id="PRO_5026205586" evidence="1">
    <location>
        <begin position="16"/>
        <end position="149"/>
    </location>
</feature>